<name>A0A448GXQ8_9GAMM</name>
<organism evidence="2 3">
    <name type="scientific">Moraxella cuniculi</name>
    <dbReference type="NCBI Taxonomy" id="34061"/>
    <lineage>
        <taxon>Bacteria</taxon>
        <taxon>Pseudomonadati</taxon>
        <taxon>Pseudomonadota</taxon>
        <taxon>Gammaproteobacteria</taxon>
        <taxon>Moraxellales</taxon>
        <taxon>Moraxellaceae</taxon>
        <taxon>Moraxella</taxon>
    </lineage>
</organism>
<gene>
    <name evidence="2" type="ORF">NCTC10297_01518</name>
</gene>
<evidence type="ECO:0000313" key="3">
    <source>
        <dbReference type="Proteomes" id="UP000274100"/>
    </source>
</evidence>
<feature type="compositionally biased region" description="Low complexity" evidence="1">
    <location>
        <begin position="30"/>
        <end position="59"/>
    </location>
</feature>
<accession>A0A448GXQ8</accession>
<proteinExistence type="predicted"/>
<dbReference type="EMBL" id="LR134343">
    <property type="protein sequence ID" value="VEG13552.1"/>
    <property type="molecule type" value="Genomic_DNA"/>
</dbReference>
<evidence type="ECO:0000256" key="1">
    <source>
        <dbReference type="SAM" id="MobiDB-lite"/>
    </source>
</evidence>
<sequence length="76" mass="8125">MFKKTLLSIMIGVVITVPTISFAGKLSKGSKQTTTTTAVTNSQRQTPPTNATTTPARATSGPILKTIPRLQKLLLR</sequence>
<feature type="region of interest" description="Disordered" evidence="1">
    <location>
        <begin position="30"/>
        <end position="62"/>
    </location>
</feature>
<dbReference type="AlphaFoldDB" id="A0A448GXQ8"/>
<reference evidence="2 3" key="1">
    <citation type="submission" date="2018-12" db="EMBL/GenBank/DDBJ databases">
        <authorList>
            <consortium name="Pathogen Informatics"/>
        </authorList>
    </citation>
    <scope>NUCLEOTIDE SEQUENCE [LARGE SCALE GENOMIC DNA]</scope>
    <source>
        <strain evidence="2 3">NCTC10297</strain>
    </source>
</reference>
<evidence type="ECO:0000313" key="2">
    <source>
        <dbReference type="EMBL" id="VEG13552.1"/>
    </source>
</evidence>
<protein>
    <submittedName>
        <fullName evidence="2">Uncharacterized protein</fullName>
    </submittedName>
</protein>
<dbReference type="KEGG" id="mcun:NCTC10297_01518"/>
<dbReference type="Proteomes" id="UP000274100">
    <property type="component" value="Chromosome"/>
</dbReference>